<keyword evidence="8" id="KW-1185">Reference proteome</keyword>
<feature type="transmembrane region" description="Helical" evidence="6">
    <location>
        <begin position="38"/>
        <end position="62"/>
    </location>
</feature>
<feature type="transmembrane region" description="Helical" evidence="6">
    <location>
        <begin position="186"/>
        <end position="204"/>
    </location>
</feature>
<reference evidence="8" key="1">
    <citation type="journal article" date="2019" name="Int. J. Syst. Evol. Microbiol.">
        <title>The Global Catalogue of Microorganisms (GCM) 10K type strain sequencing project: providing services to taxonomists for standard genome sequencing and annotation.</title>
        <authorList>
            <consortium name="The Broad Institute Genomics Platform"/>
            <consortium name="The Broad Institute Genome Sequencing Center for Infectious Disease"/>
            <person name="Wu L."/>
            <person name="Ma J."/>
        </authorList>
    </citation>
    <scope>NUCLEOTIDE SEQUENCE [LARGE SCALE GENOMIC DNA]</scope>
    <source>
        <strain evidence="8">JCM 16961</strain>
    </source>
</reference>
<sequence>MDAQAVLGFWLVSLLFVVTPGADWAYAMSAGIRHRSVAPAVGGLLAGHLLVVGLVAAGVGALLAARPWALTALTVAGCAYLVWLGAGALLRPAAPALGPAGGLPEATAGVRLQFVKGAGISGLNPKVFLLFVALLPQFTDAAGPWPVPGQIGALGVVHVFSCAAVYATVGFAARRLLAPRPAAARLVSRLSGAAMIAIGAALLVERLALA</sequence>
<dbReference type="PANTHER" id="PTHR30086:SF20">
    <property type="entry name" value="ARGININE EXPORTER PROTEIN ARGO-RELATED"/>
    <property type="match status" value="1"/>
</dbReference>
<evidence type="ECO:0000256" key="1">
    <source>
        <dbReference type="ARBA" id="ARBA00004651"/>
    </source>
</evidence>
<gene>
    <name evidence="7" type="ORF">GCM10022377_19280</name>
</gene>
<comment type="caution">
    <text evidence="7">The sequence shown here is derived from an EMBL/GenBank/DDBJ whole genome shotgun (WGS) entry which is preliminary data.</text>
</comment>
<evidence type="ECO:0000256" key="4">
    <source>
        <dbReference type="ARBA" id="ARBA00022989"/>
    </source>
</evidence>
<dbReference type="Proteomes" id="UP001501536">
    <property type="component" value="Unassembled WGS sequence"/>
</dbReference>
<proteinExistence type="predicted"/>
<dbReference type="EMBL" id="BAABCJ010000005">
    <property type="protein sequence ID" value="GAA3705684.1"/>
    <property type="molecule type" value="Genomic_DNA"/>
</dbReference>
<name>A0ABP7DHA1_9MICC</name>
<protein>
    <submittedName>
        <fullName evidence="7">LysE family translocator</fullName>
    </submittedName>
</protein>
<feature type="transmembrane region" description="Helical" evidence="6">
    <location>
        <begin position="6"/>
        <end position="26"/>
    </location>
</feature>
<dbReference type="RefSeq" id="WP_344883633.1">
    <property type="nucleotide sequence ID" value="NZ_BAABCJ010000005.1"/>
</dbReference>
<keyword evidence="4 6" id="KW-1133">Transmembrane helix</keyword>
<keyword evidence="5 6" id="KW-0472">Membrane</keyword>
<dbReference type="PANTHER" id="PTHR30086">
    <property type="entry name" value="ARGININE EXPORTER PROTEIN ARGO"/>
    <property type="match status" value="1"/>
</dbReference>
<feature type="transmembrane region" description="Helical" evidence="6">
    <location>
        <begin position="68"/>
        <end position="90"/>
    </location>
</feature>
<evidence type="ECO:0000313" key="7">
    <source>
        <dbReference type="EMBL" id="GAA3705684.1"/>
    </source>
</evidence>
<organism evidence="7 8">
    <name type="scientific">Zhihengliuella alba</name>
    <dbReference type="NCBI Taxonomy" id="547018"/>
    <lineage>
        <taxon>Bacteria</taxon>
        <taxon>Bacillati</taxon>
        <taxon>Actinomycetota</taxon>
        <taxon>Actinomycetes</taxon>
        <taxon>Micrococcales</taxon>
        <taxon>Micrococcaceae</taxon>
        <taxon>Zhihengliuella</taxon>
    </lineage>
</organism>
<comment type="subcellular location">
    <subcellularLocation>
        <location evidence="1">Cell membrane</location>
        <topology evidence="1">Multi-pass membrane protein</topology>
    </subcellularLocation>
</comment>
<feature type="transmembrane region" description="Helical" evidence="6">
    <location>
        <begin position="151"/>
        <end position="174"/>
    </location>
</feature>
<dbReference type="InterPro" id="IPR001123">
    <property type="entry name" value="LeuE-type"/>
</dbReference>
<dbReference type="Pfam" id="PF01810">
    <property type="entry name" value="LysE"/>
    <property type="match status" value="1"/>
</dbReference>
<evidence type="ECO:0000256" key="2">
    <source>
        <dbReference type="ARBA" id="ARBA00022475"/>
    </source>
</evidence>
<keyword evidence="2" id="KW-1003">Cell membrane</keyword>
<keyword evidence="3 6" id="KW-0812">Transmembrane</keyword>
<evidence type="ECO:0000313" key="8">
    <source>
        <dbReference type="Proteomes" id="UP001501536"/>
    </source>
</evidence>
<evidence type="ECO:0000256" key="5">
    <source>
        <dbReference type="ARBA" id="ARBA00023136"/>
    </source>
</evidence>
<evidence type="ECO:0000256" key="3">
    <source>
        <dbReference type="ARBA" id="ARBA00022692"/>
    </source>
</evidence>
<accession>A0ABP7DHA1</accession>
<evidence type="ECO:0000256" key="6">
    <source>
        <dbReference type="SAM" id="Phobius"/>
    </source>
</evidence>